<keyword evidence="3" id="KW-0964">Secreted</keyword>
<dbReference type="AlphaFoldDB" id="A0A8H4VTY3"/>
<dbReference type="GO" id="GO:0005576">
    <property type="term" value="C:extracellular region"/>
    <property type="evidence" value="ECO:0007669"/>
    <property type="project" value="UniProtKB-SubCell"/>
</dbReference>
<accession>A0A8H4VTY3</accession>
<reference evidence="5 6" key="1">
    <citation type="submission" date="2019-12" db="EMBL/GenBank/DDBJ databases">
        <authorList>
            <person name="Floudas D."/>
            <person name="Bentzer J."/>
            <person name="Ahren D."/>
            <person name="Johansson T."/>
            <person name="Persson P."/>
            <person name="Tunlid A."/>
        </authorList>
    </citation>
    <scope>NUCLEOTIDE SEQUENCE [LARGE SCALE GENOMIC DNA]</scope>
    <source>
        <strain evidence="5 6">CBS 102.39</strain>
    </source>
</reference>
<dbReference type="EMBL" id="JAACJL010000002">
    <property type="protein sequence ID" value="KAF4622453.1"/>
    <property type="molecule type" value="Genomic_DNA"/>
</dbReference>
<protein>
    <recommendedName>
        <fullName evidence="4">Crinkler effector protein N-terminal domain-containing protein</fullName>
    </recommendedName>
</protein>
<keyword evidence="6" id="KW-1185">Reference proteome</keyword>
<dbReference type="SUPFAM" id="SSF56112">
    <property type="entry name" value="Protein kinase-like (PK-like)"/>
    <property type="match status" value="1"/>
</dbReference>
<dbReference type="InterPro" id="IPR011009">
    <property type="entry name" value="Kinase-like_dom_sf"/>
</dbReference>
<proteinExistence type="predicted"/>
<evidence type="ECO:0000256" key="1">
    <source>
        <dbReference type="ARBA" id="ARBA00004340"/>
    </source>
</evidence>
<evidence type="ECO:0000313" key="5">
    <source>
        <dbReference type="EMBL" id="KAF4622453.1"/>
    </source>
</evidence>
<gene>
    <name evidence="5" type="ORF">D9613_009478</name>
</gene>
<dbReference type="Pfam" id="PF20147">
    <property type="entry name" value="Crinkler"/>
    <property type="match status" value="1"/>
</dbReference>
<dbReference type="InterPro" id="IPR045379">
    <property type="entry name" value="Crinkler_N"/>
</dbReference>
<dbReference type="GO" id="GO:0043657">
    <property type="term" value="C:host cell"/>
    <property type="evidence" value="ECO:0007669"/>
    <property type="project" value="UniProtKB-SubCell"/>
</dbReference>
<comment type="caution">
    <text evidence="5">The sequence shown here is derived from an EMBL/GenBank/DDBJ whole genome shotgun (WGS) entry which is preliminary data.</text>
</comment>
<evidence type="ECO:0000256" key="3">
    <source>
        <dbReference type="ARBA" id="ARBA00022525"/>
    </source>
</evidence>
<sequence>MTTMTFLRCAFPAETPQFFSVQVEPSMFINDLRATIYHKLKSVYKVDVSFDDIKLFKVDIPTYVGESDESLLNRVRHYLHVHSSDAPLPAGRGVKQAFPESSTYEISVLVFNAEGKVLELLDALAEPQGLYKRKIRKDLTRAVKTLPSKAPSELVRDAANVEELLDSGYVYINHIPVALFNRALAKLQQRLEDSEFPVTPEEVAMDKYYVDVAERFEDYQHEVLWANGPPMIVLEQRQVPGVGEDPKLKCIANMVNAIRTQKLDVYRGSCNFPMVLIAIAGSRLQISIAVYVGAVFISDLVDMDVRYGFHGHETTIRLTRISKALSLCREELRKSYTCANILCVTSSPRDISFLYPQPLSATETPLPIVQYNEYLNRNGAPMDTVPDIQRRTTALYTGTFDGKRVLIKFTPSYHSEAHCILAGAGFAPKLYFCGLIVGNLYMVVMDYIPDAKRLNAHTGDELVKVLPLAIQKVEEAVSILHQRDIVFADLRDNNIIISGEGDGKCVMLIDFDWAGTHDVDRYPATLNPASVWANGVEAYGMLKKEHDLWQIKRLKQILAPFQNSGVSRSDGPLAINVPSAPVPSAPVCAAVDMIGAF</sequence>
<feature type="domain" description="Crinkler effector protein N-terminal" evidence="4">
    <location>
        <begin position="7"/>
        <end position="110"/>
    </location>
</feature>
<dbReference type="Proteomes" id="UP000521872">
    <property type="component" value="Unassembled WGS sequence"/>
</dbReference>
<comment type="subcellular location">
    <subcellularLocation>
        <location evidence="1">Host cell</location>
    </subcellularLocation>
    <subcellularLocation>
        <location evidence="2">Secreted</location>
    </subcellularLocation>
</comment>
<name>A0A8H4VTY3_9AGAR</name>
<evidence type="ECO:0000256" key="2">
    <source>
        <dbReference type="ARBA" id="ARBA00004613"/>
    </source>
</evidence>
<dbReference type="Gene3D" id="1.10.510.10">
    <property type="entry name" value="Transferase(Phosphotransferase) domain 1"/>
    <property type="match status" value="1"/>
</dbReference>
<organism evidence="5 6">
    <name type="scientific">Agrocybe pediades</name>
    <dbReference type="NCBI Taxonomy" id="84607"/>
    <lineage>
        <taxon>Eukaryota</taxon>
        <taxon>Fungi</taxon>
        <taxon>Dikarya</taxon>
        <taxon>Basidiomycota</taxon>
        <taxon>Agaricomycotina</taxon>
        <taxon>Agaricomycetes</taxon>
        <taxon>Agaricomycetidae</taxon>
        <taxon>Agaricales</taxon>
        <taxon>Agaricineae</taxon>
        <taxon>Strophariaceae</taxon>
        <taxon>Agrocybe</taxon>
    </lineage>
</organism>
<evidence type="ECO:0000313" key="6">
    <source>
        <dbReference type="Proteomes" id="UP000521872"/>
    </source>
</evidence>
<evidence type="ECO:0000259" key="4">
    <source>
        <dbReference type="Pfam" id="PF20147"/>
    </source>
</evidence>